<keyword evidence="1" id="KW-1133">Transmembrane helix</keyword>
<dbReference type="Proteomes" id="UP001500507">
    <property type="component" value="Unassembled WGS sequence"/>
</dbReference>
<keyword evidence="3" id="KW-0418">Kinase</keyword>
<dbReference type="PANTHER" id="PTHR34220:SF7">
    <property type="entry name" value="SENSOR HISTIDINE KINASE YPDA"/>
    <property type="match status" value="1"/>
</dbReference>
<evidence type="ECO:0000256" key="1">
    <source>
        <dbReference type="SAM" id="Phobius"/>
    </source>
</evidence>
<dbReference type="Pfam" id="PF06580">
    <property type="entry name" value="His_kinase"/>
    <property type="match status" value="1"/>
</dbReference>
<gene>
    <name evidence="3" type="ORF">GCM10009117_20630</name>
</gene>
<keyword evidence="3" id="KW-0808">Transferase</keyword>
<reference evidence="4" key="1">
    <citation type="journal article" date="2019" name="Int. J. Syst. Evol. Microbiol.">
        <title>The Global Catalogue of Microorganisms (GCM) 10K type strain sequencing project: providing services to taxonomists for standard genome sequencing and annotation.</title>
        <authorList>
            <consortium name="The Broad Institute Genomics Platform"/>
            <consortium name="The Broad Institute Genome Sequencing Center for Infectious Disease"/>
            <person name="Wu L."/>
            <person name="Ma J."/>
        </authorList>
    </citation>
    <scope>NUCLEOTIDE SEQUENCE [LARGE SCALE GENOMIC DNA]</scope>
    <source>
        <strain evidence="4">JCM 16082</strain>
    </source>
</reference>
<proteinExistence type="predicted"/>
<name>A0ABP3XY39_9FLAO</name>
<feature type="transmembrane region" description="Helical" evidence="1">
    <location>
        <begin position="13"/>
        <end position="32"/>
    </location>
</feature>
<dbReference type="EMBL" id="BAAAFG010000015">
    <property type="protein sequence ID" value="GAA0872916.1"/>
    <property type="molecule type" value="Genomic_DNA"/>
</dbReference>
<comment type="caution">
    <text evidence="3">The sequence shown here is derived from an EMBL/GenBank/DDBJ whole genome shotgun (WGS) entry which is preliminary data.</text>
</comment>
<evidence type="ECO:0000313" key="3">
    <source>
        <dbReference type="EMBL" id="GAA0872916.1"/>
    </source>
</evidence>
<dbReference type="Gene3D" id="3.30.565.10">
    <property type="entry name" value="Histidine kinase-like ATPase, C-terminal domain"/>
    <property type="match status" value="1"/>
</dbReference>
<dbReference type="InterPro" id="IPR036890">
    <property type="entry name" value="HATPase_C_sf"/>
</dbReference>
<feature type="transmembrane region" description="Helical" evidence="1">
    <location>
        <begin position="89"/>
        <end position="109"/>
    </location>
</feature>
<keyword evidence="1" id="KW-0812">Transmembrane</keyword>
<dbReference type="GO" id="GO:0016301">
    <property type="term" value="F:kinase activity"/>
    <property type="evidence" value="ECO:0007669"/>
    <property type="project" value="UniProtKB-KW"/>
</dbReference>
<evidence type="ECO:0000313" key="4">
    <source>
        <dbReference type="Proteomes" id="UP001500507"/>
    </source>
</evidence>
<sequence length="318" mass="37203">MSFGQLGRIEFDIAFRLIINISLFYINYKLILPKFLFNKSILHYTLISLLTLVTYNVFISLLPLSTPFDAIENLNYSGRFGFKFRNAKYIITMILSLSFYLLGGVYGLIENYYHRQKIERDIEISKTDTELQFLKAQLNPHFLFNSLNSIYSLVRNNSLEAPEAVITLSELMRYMVYEANKVQVPLKKEIEYIQNYIKLQKLRLANNQYVIIKVVGDPNPYHISPLIFISFIENAFKYGTDYKGVTHVDILITIVRQRIIFNVSNMIGVFEKDKKNSGIGLTNIKNRLELLYPNSHELDIHKDDYHYKVELSLKLHQV</sequence>
<protein>
    <submittedName>
        <fullName evidence="3">Sensor histidine kinase</fullName>
    </submittedName>
</protein>
<feature type="domain" description="Signal transduction histidine kinase internal region" evidence="2">
    <location>
        <begin position="129"/>
        <end position="206"/>
    </location>
</feature>
<evidence type="ECO:0000259" key="2">
    <source>
        <dbReference type="Pfam" id="PF06580"/>
    </source>
</evidence>
<feature type="transmembrane region" description="Helical" evidence="1">
    <location>
        <begin position="44"/>
        <end position="64"/>
    </location>
</feature>
<keyword evidence="1" id="KW-0472">Membrane</keyword>
<keyword evidence="4" id="KW-1185">Reference proteome</keyword>
<accession>A0ABP3XY39</accession>
<dbReference type="PANTHER" id="PTHR34220">
    <property type="entry name" value="SENSOR HISTIDINE KINASE YPDA"/>
    <property type="match status" value="1"/>
</dbReference>
<dbReference type="InterPro" id="IPR050640">
    <property type="entry name" value="Bact_2-comp_sensor_kinase"/>
</dbReference>
<dbReference type="InterPro" id="IPR010559">
    <property type="entry name" value="Sig_transdc_His_kin_internal"/>
</dbReference>
<organism evidence="3 4">
    <name type="scientific">Gangjinia marincola</name>
    <dbReference type="NCBI Taxonomy" id="578463"/>
    <lineage>
        <taxon>Bacteria</taxon>
        <taxon>Pseudomonadati</taxon>
        <taxon>Bacteroidota</taxon>
        <taxon>Flavobacteriia</taxon>
        <taxon>Flavobacteriales</taxon>
        <taxon>Flavobacteriaceae</taxon>
        <taxon>Gangjinia</taxon>
    </lineage>
</organism>